<evidence type="ECO:0000259" key="2">
    <source>
        <dbReference type="Pfam" id="PF00535"/>
    </source>
</evidence>
<reference evidence="3" key="1">
    <citation type="submission" date="2023-01" db="EMBL/GenBank/DDBJ databases">
        <title>Sulfurovum sp. zt1-1 genome assembly.</title>
        <authorList>
            <person name="Wang J."/>
        </authorList>
    </citation>
    <scope>NUCLEOTIDE SEQUENCE</scope>
    <source>
        <strain evidence="3">Zt1-1</strain>
    </source>
</reference>
<proteinExistence type="predicted"/>
<dbReference type="Gene3D" id="3.90.550.10">
    <property type="entry name" value="Spore Coat Polysaccharide Biosynthesis Protein SpsA, Chain A"/>
    <property type="match status" value="1"/>
</dbReference>
<keyword evidence="3" id="KW-0808">Transferase</keyword>
<dbReference type="InterPro" id="IPR029044">
    <property type="entry name" value="Nucleotide-diphossugar_trans"/>
</dbReference>
<sequence>MKYAPIVLFTYNRLDELKQTIEALKNNKLASESELYIYSDAAKDKTDEQKVLKVRSYLKTIEGFNHLQVIERDENFGLARSVIEGVNEILERHGKVIVLEDDLITSKNFLCYMNSALEFYQDEEKVFSISGYTMPLKSLKKYDNDTYASVRPSSWGWATWNDRWKGIDWDIRDYESFIHDKKAIKDFNLGGADLSRMLKHYKQKKNNSWAIRWAYAMFKANKFCIYPKISKVQNIGFGLDATHCKGINIYSSPLDQTDSCDFKFINKIILDKQIADSFKYQFSYMNKFIKKISNKIHSFLG</sequence>
<feature type="domain" description="Glycosyltransferase 2-like" evidence="2">
    <location>
        <begin position="6"/>
        <end position="118"/>
    </location>
</feature>
<dbReference type="CDD" id="cd00761">
    <property type="entry name" value="Glyco_tranf_GTA_type"/>
    <property type="match status" value="1"/>
</dbReference>
<dbReference type="GO" id="GO:0016757">
    <property type="term" value="F:glycosyltransferase activity"/>
    <property type="evidence" value="ECO:0007669"/>
    <property type="project" value="UniProtKB-KW"/>
</dbReference>
<dbReference type="InterPro" id="IPR001173">
    <property type="entry name" value="Glyco_trans_2-like"/>
</dbReference>
<dbReference type="Pfam" id="PF00535">
    <property type="entry name" value="Glycos_transf_2"/>
    <property type="match status" value="1"/>
</dbReference>
<dbReference type="EC" id="2.4.-.-" evidence="3"/>
<evidence type="ECO:0000313" key="3">
    <source>
        <dbReference type="EMBL" id="MDM5272545.1"/>
    </source>
</evidence>
<dbReference type="RefSeq" id="WP_289414365.1">
    <property type="nucleotide sequence ID" value="NZ_JAQIBD010000004.1"/>
</dbReference>
<dbReference type="EMBL" id="JAQIBD010000004">
    <property type="protein sequence ID" value="MDM5272545.1"/>
    <property type="molecule type" value="Genomic_DNA"/>
</dbReference>
<evidence type="ECO:0000256" key="1">
    <source>
        <dbReference type="SAM" id="Coils"/>
    </source>
</evidence>
<feature type="coiled-coil region" evidence="1">
    <location>
        <begin position="7"/>
        <end position="34"/>
    </location>
</feature>
<gene>
    <name evidence="3" type="ORF">PGH07_10190</name>
</gene>
<comment type="caution">
    <text evidence="3">The sequence shown here is derived from an EMBL/GenBank/DDBJ whole genome shotgun (WGS) entry which is preliminary data.</text>
</comment>
<accession>A0ABT7R0E7</accession>
<dbReference type="SUPFAM" id="SSF53448">
    <property type="entry name" value="Nucleotide-diphospho-sugar transferases"/>
    <property type="match status" value="1"/>
</dbReference>
<name>A0ABT7R0E7_9BACT</name>
<dbReference type="Proteomes" id="UP001169069">
    <property type="component" value="Unassembled WGS sequence"/>
</dbReference>
<keyword evidence="1" id="KW-0175">Coiled coil</keyword>
<protein>
    <submittedName>
        <fullName evidence="3">Glycosyltransferase</fullName>
        <ecNumber evidence="3">2.4.-.-</ecNumber>
    </submittedName>
</protein>
<keyword evidence="3" id="KW-0328">Glycosyltransferase</keyword>
<keyword evidence="4" id="KW-1185">Reference proteome</keyword>
<organism evidence="3 4">
    <name type="scientific">Sulfurovum zhangzhouensis</name>
    <dbReference type="NCBI Taxonomy" id="3019067"/>
    <lineage>
        <taxon>Bacteria</taxon>
        <taxon>Pseudomonadati</taxon>
        <taxon>Campylobacterota</taxon>
        <taxon>Epsilonproteobacteria</taxon>
        <taxon>Campylobacterales</taxon>
        <taxon>Sulfurovaceae</taxon>
        <taxon>Sulfurovum</taxon>
    </lineage>
</organism>
<evidence type="ECO:0000313" key="4">
    <source>
        <dbReference type="Proteomes" id="UP001169069"/>
    </source>
</evidence>